<dbReference type="Pfam" id="PF12796">
    <property type="entry name" value="Ank_2"/>
    <property type="match status" value="2"/>
</dbReference>
<keyword evidence="6" id="KW-1185">Reference proteome</keyword>
<dbReference type="Proteomes" id="UP001259832">
    <property type="component" value="Unassembled WGS sequence"/>
</dbReference>
<evidence type="ECO:0000256" key="1">
    <source>
        <dbReference type="ARBA" id="ARBA00022737"/>
    </source>
</evidence>
<sequence length="750" mass="83303">MLNGFILKMQNWSDGREDPLEEVASALLAASASGDELGVVSLLEQGAVVDMVLANAFFGETPCEQALENGHVGVAELLLTSVLSKPQWAEQISELFWRRLLSAALRSHQLSVLGFVLGYEPDLNSDVRHSEKPLFDAARANEAEMLKVLVAHGADVSGTDPVGSTLLHIATKYGALDVLEVLKTTSVREEVNATDTLGNTALHYAADCAQLEVARVLFEMGADVNLRNRRLTPPLHMAVSKARFSMAKLLLEEGLADVNATDYQDNTALLLLAAMTTSDVDEYTSDSEEEESVQLQMAKLLIEHGADVNAANTATATPLHHAMRRYDFDLVDVLLENGADVNQPNRFGDTPLHQAARLALYPVMWEKLLKYGADLTAQDRVGKTPMELIPNSVLRASVAETQTQFDSEQLSHSRYPLHTDMTSIRAQWSPRFDMNIRGWRIEDVYETVRGFGFRGRCLTLLFAMVHFLFVLAFPILCCLKVDHLISTSWALVFLPLWVLDAIYYGSLLFSLLFSDGKLYAFCKELLLLIVQVFIVMKLDGGLDWTLVAVLTPYFTCEVLNLLEVVIGGVLGQQMLVSDSIGAGVSQTEDIEAERQLLVKAVARKSGLTLLRLAQALLIGMKVDGNLEGMNWWRVFTPVWILVAYLFWYPIKKYINSTSSHRLLDAVFTAGVVFMLVAPFFLLVDRLEGKEMSSFDILIPWMLLIGVSFLFLFCVISLAGSDRLVQSGVQPTRRHAQSPTYRHDYVAVDMD</sequence>
<keyword evidence="4" id="KW-0812">Transmembrane</keyword>
<dbReference type="PANTHER" id="PTHR24198">
    <property type="entry name" value="ANKYRIN REPEAT AND PROTEIN KINASE DOMAIN-CONTAINING PROTEIN"/>
    <property type="match status" value="1"/>
</dbReference>
<dbReference type="SMART" id="SM00248">
    <property type="entry name" value="ANK"/>
    <property type="match status" value="9"/>
</dbReference>
<feature type="repeat" description="ANK" evidence="3">
    <location>
        <begin position="129"/>
        <end position="161"/>
    </location>
</feature>
<keyword evidence="2 3" id="KW-0040">ANK repeat</keyword>
<dbReference type="SUPFAM" id="SSF48403">
    <property type="entry name" value="Ankyrin repeat"/>
    <property type="match status" value="1"/>
</dbReference>
<evidence type="ECO:0000313" key="5">
    <source>
        <dbReference type="EMBL" id="KAK1930365.1"/>
    </source>
</evidence>
<feature type="transmembrane region" description="Helical" evidence="4">
    <location>
        <begin position="458"/>
        <end position="479"/>
    </location>
</feature>
<organism evidence="5 6">
    <name type="scientific">Phytophthora citrophthora</name>
    <dbReference type="NCBI Taxonomy" id="4793"/>
    <lineage>
        <taxon>Eukaryota</taxon>
        <taxon>Sar</taxon>
        <taxon>Stramenopiles</taxon>
        <taxon>Oomycota</taxon>
        <taxon>Peronosporomycetes</taxon>
        <taxon>Peronosporales</taxon>
        <taxon>Peronosporaceae</taxon>
        <taxon>Phytophthora</taxon>
    </lineage>
</organism>
<feature type="transmembrane region" description="Helical" evidence="4">
    <location>
        <begin position="631"/>
        <end position="650"/>
    </location>
</feature>
<dbReference type="EMBL" id="JASMQC010000039">
    <property type="protein sequence ID" value="KAK1930365.1"/>
    <property type="molecule type" value="Genomic_DNA"/>
</dbReference>
<feature type="transmembrane region" description="Helical" evidence="4">
    <location>
        <begin position="662"/>
        <end position="682"/>
    </location>
</feature>
<dbReference type="PROSITE" id="PS50297">
    <property type="entry name" value="ANK_REP_REGION"/>
    <property type="match status" value="4"/>
</dbReference>
<feature type="transmembrane region" description="Helical" evidence="4">
    <location>
        <begin position="697"/>
        <end position="718"/>
    </location>
</feature>
<dbReference type="Pfam" id="PF00023">
    <property type="entry name" value="Ank"/>
    <property type="match status" value="1"/>
</dbReference>
<accession>A0AAD9LBG6</accession>
<keyword evidence="1" id="KW-0677">Repeat</keyword>
<dbReference type="InterPro" id="IPR019396">
    <property type="entry name" value="TM_Fragile-X-F-assoc"/>
</dbReference>
<feature type="repeat" description="ANK" evidence="3">
    <location>
        <begin position="314"/>
        <end position="346"/>
    </location>
</feature>
<evidence type="ECO:0000256" key="4">
    <source>
        <dbReference type="SAM" id="Phobius"/>
    </source>
</evidence>
<feature type="repeat" description="ANK" evidence="3">
    <location>
        <begin position="347"/>
        <end position="380"/>
    </location>
</feature>
<dbReference type="Gene3D" id="1.25.40.20">
    <property type="entry name" value="Ankyrin repeat-containing domain"/>
    <property type="match status" value="1"/>
</dbReference>
<dbReference type="PANTHER" id="PTHR24198:SF165">
    <property type="entry name" value="ANKYRIN REPEAT-CONTAINING PROTEIN-RELATED"/>
    <property type="match status" value="1"/>
</dbReference>
<keyword evidence="4" id="KW-0472">Membrane</keyword>
<feature type="transmembrane region" description="Helical" evidence="4">
    <location>
        <begin position="491"/>
        <end position="512"/>
    </location>
</feature>
<dbReference type="InterPro" id="IPR002110">
    <property type="entry name" value="Ankyrin_rpt"/>
</dbReference>
<evidence type="ECO:0000256" key="3">
    <source>
        <dbReference type="PROSITE-ProRule" id="PRU00023"/>
    </source>
</evidence>
<evidence type="ECO:0000256" key="2">
    <source>
        <dbReference type="ARBA" id="ARBA00023043"/>
    </source>
</evidence>
<dbReference type="InterPro" id="IPR036770">
    <property type="entry name" value="Ankyrin_rpt-contain_sf"/>
</dbReference>
<proteinExistence type="predicted"/>
<evidence type="ECO:0000313" key="6">
    <source>
        <dbReference type="Proteomes" id="UP001259832"/>
    </source>
</evidence>
<keyword evidence="4" id="KW-1133">Transmembrane helix</keyword>
<dbReference type="AlphaFoldDB" id="A0AAD9LBG6"/>
<comment type="caution">
    <text evidence="5">The sequence shown here is derived from an EMBL/GenBank/DDBJ whole genome shotgun (WGS) entry which is preliminary data.</text>
</comment>
<dbReference type="PRINTS" id="PR01415">
    <property type="entry name" value="ANKYRIN"/>
</dbReference>
<gene>
    <name evidence="5" type="ORF">P3T76_014036</name>
</gene>
<feature type="repeat" description="ANK" evidence="3">
    <location>
        <begin position="197"/>
        <end position="229"/>
    </location>
</feature>
<name>A0AAD9LBG6_9STRA</name>
<protein>
    <submittedName>
        <fullName evidence="5">Ankyrin-2</fullName>
    </submittedName>
</protein>
<dbReference type="Pfam" id="PF10269">
    <property type="entry name" value="Tmemb_185A"/>
    <property type="match status" value="1"/>
</dbReference>
<reference evidence="5" key="1">
    <citation type="submission" date="2023-08" db="EMBL/GenBank/DDBJ databases">
        <title>Reference Genome Resource for the Citrus Pathogen Phytophthora citrophthora.</title>
        <authorList>
            <person name="Moller H."/>
            <person name="Coetzee B."/>
            <person name="Rose L.J."/>
            <person name="Van Niekerk J.M."/>
        </authorList>
    </citation>
    <scope>NUCLEOTIDE SEQUENCE</scope>
    <source>
        <strain evidence="5">STE-U-9442</strain>
    </source>
</reference>
<dbReference type="PROSITE" id="PS50088">
    <property type="entry name" value="ANK_REPEAT"/>
    <property type="match status" value="4"/>
</dbReference>